<dbReference type="GO" id="GO:0003779">
    <property type="term" value="F:actin binding"/>
    <property type="evidence" value="ECO:0007669"/>
    <property type="project" value="TreeGrafter"/>
</dbReference>
<dbReference type="FunFam" id="2.10.110.10:FF:000018">
    <property type="entry name" value="Paxillin isoform 1"/>
    <property type="match status" value="1"/>
</dbReference>
<keyword evidence="12" id="KW-1185">Reference proteome</keyword>
<name>A0A4P9WMF7_9FUNG</name>
<keyword evidence="8 9" id="KW-0440">LIM domain</keyword>
<proteinExistence type="predicted"/>
<dbReference type="PANTHER" id="PTHR24214">
    <property type="entry name" value="PDZ AND LIM DOMAIN PROTEIN ZASP"/>
    <property type="match status" value="1"/>
</dbReference>
<dbReference type="SMART" id="SM00132">
    <property type="entry name" value="LIM"/>
    <property type="match status" value="3"/>
</dbReference>
<protein>
    <submittedName>
        <fullName evidence="11">Transforming growth factor beta-1-induced transcript 1 protein-like protein</fullName>
    </submittedName>
</protein>
<evidence type="ECO:0000256" key="2">
    <source>
        <dbReference type="ARBA" id="ARBA00004496"/>
    </source>
</evidence>
<dbReference type="AlphaFoldDB" id="A0A4P9WMF7"/>
<dbReference type="Pfam" id="PF00412">
    <property type="entry name" value="LIM"/>
    <property type="match status" value="4"/>
</dbReference>
<evidence type="ECO:0000256" key="1">
    <source>
        <dbReference type="ARBA" id="ARBA00004282"/>
    </source>
</evidence>
<dbReference type="Gene3D" id="2.10.110.10">
    <property type="entry name" value="Cysteine Rich Protein"/>
    <property type="match status" value="4"/>
</dbReference>
<feature type="domain" description="LIM zinc-binding" evidence="10">
    <location>
        <begin position="164"/>
        <end position="235"/>
    </location>
</feature>
<evidence type="ECO:0000256" key="6">
    <source>
        <dbReference type="ARBA" id="ARBA00022833"/>
    </source>
</evidence>
<dbReference type="PROSITE" id="PS00478">
    <property type="entry name" value="LIM_DOMAIN_1"/>
    <property type="match status" value="3"/>
</dbReference>
<feature type="domain" description="LIM zinc-binding" evidence="10">
    <location>
        <begin position="104"/>
        <end position="163"/>
    </location>
</feature>
<keyword evidence="7" id="KW-0965">Cell junction</keyword>
<dbReference type="GO" id="GO:0046872">
    <property type="term" value="F:metal ion binding"/>
    <property type="evidence" value="ECO:0007669"/>
    <property type="project" value="UniProtKB-KW"/>
</dbReference>
<organism evidence="11 12">
    <name type="scientific">Blyttiomyces helicus</name>
    <dbReference type="NCBI Taxonomy" id="388810"/>
    <lineage>
        <taxon>Eukaryota</taxon>
        <taxon>Fungi</taxon>
        <taxon>Fungi incertae sedis</taxon>
        <taxon>Chytridiomycota</taxon>
        <taxon>Chytridiomycota incertae sedis</taxon>
        <taxon>Chytridiomycetes</taxon>
        <taxon>Chytridiomycetes incertae sedis</taxon>
        <taxon>Blyttiomyces</taxon>
    </lineage>
</organism>
<evidence type="ECO:0000256" key="5">
    <source>
        <dbReference type="ARBA" id="ARBA00022737"/>
    </source>
</evidence>
<evidence type="ECO:0000313" key="12">
    <source>
        <dbReference type="Proteomes" id="UP000269721"/>
    </source>
</evidence>
<feature type="non-terminal residue" evidence="11">
    <location>
        <position position="1"/>
    </location>
</feature>
<dbReference type="PANTHER" id="PTHR24214:SF62">
    <property type="entry name" value="LEUPAXIN"/>
    <property type="match status" value="1"/>
</dbReference>
<dbReference type="GO" id="GO:0005737">
    <property type="term" value="C:cytoplasm"/>
    <property type="evidence" value="ECO:0007669"/>
    <property type="project" value="UniProtKB-SubCell"/>
</dbReference>
<evidence type="ECO:0000256" key="3">
    <source>
        <dbReference type="ARBA" id="ARBA00022490"/>
    </source>
</evidence>
<evidence type="ECO:0000259" key="10">
    <source>
        <dbReference type="PROSITE" id="PS50023"/>
    </source>
</evidence>
<dbReference type="FunFam" id="2.10.110.10:FF:000008">
    <property type="entry name" value="Paxillin isoform 1"/>
    <property type="match status" value="1"/>
</dbReference>
<keyword evidence="5" id="KW-0677">Repeat</keyword>
<sequence length="235" mass="26616">LGGRRFHPEHLLCNGCSHGVHGETYFEKDLALWCEVCFHERFSPKCEFCNLPIKDRCINALHKTFHPEHFFCCQCGKVFDIGQGFMESDGKAYCEEDFMSLFANPCFGCAKPLLADYVTAVGQKWHRECFGCAECGRILTSDGFFEHDGRAYCERDYHTLSASKCAECGKPVIGRAVRACGKRYHIDHFFCSFCKKVLEVPLGNEASSPGKNRDPGFMTHNGKPYCKPCHTKFYG</sequence>
<keyword evidence="4 9" id="KW-0479">Metal-binding</keyword>
<dbReference type="SUPFAM" id="SSF57716">
    <property type="entry name" value="Glucocorticoid receptor-like (DNA-binding domain)"/>
    <property type="match status" value="3"/>
</dbReference>
<dbReference type="Proteomes" id="UP000269721">
    <property type="component" value="Unassembled WGS sequence"/>
</dbReference>
<keyword evidence="3" id="KW-0963">Cytoplasm</keyword>
<evidence type="ECO:0000256" key="4">
    <source>
        <dbReference type="ARBA" id="ARBA00022723"/>
    </source>
</evidence>
<dbReference type="InterPro" id="IPR001781">
    <property type="entry name" value="Znf_LIM"/>
</dbReference>
<dbReference type="InterPro" id="IPR050604">
    <property type="entry name" value="PDZ-LIM_domain"/>
</dbReference>
<feature type="domain" description="LIM zinc-binding" evidence="10">
    <location>
        <begin position="44"/>
        <end position="103"/>
    </location>
</feature>
<keyword evidence="6 9" id="KW-0862">Zinc</keyword>
<dbReference type="EMBL" id="KZ994470">
    <property type="protein sequence ID" value="RKO92858.1"/>
    <property type="molecule type" value="Genomic_DNA"/>
</dbReference>
<accession>A0A4P9WMF7</accession>
<dbReference type="OrthoDB" id="15567at2759"/>
<evidence type="ECO:0000256" key="7">
    <source>
        <dbReference type="ARBA" id="ARBA00022949"/>
    </source>
</evidence>
<gene>
    <name evidence="11" type="ORF">BDK51DRAFT_20265</name>
</gene>
<evidence type="ECO:0000256" key="8">
    <source>
        <dbReference type="ARBA" id="ARBA00023038"/>
    </source>
</evidence>
<evidence type="ECO:0000256" key="9">
    <source>
        <dbReference type="PROSITE-ProRule" id="PRU00125"/>
    </source>
</evidence>
<dbReference type="PROSITE" id="PS50023">
    <property type="entry name" value="LIM_DOMAIN_2"/>
    <property type="match status" value="3"/>
</dbReference>
<comment type="subcellular location">
    <subcellularLocation>
        <location evidence="1">Cell junction</location>
    </subcellularLocation>
    <subcellularLocation>
        <location evidence="2">Cytoplasm</location>
    </subcellularLocation>
</comment>
<reference evidence="12" key="1">
    <citation type="journal article" date="2018" name="Nat. Microbiol.">
        <title>Leveraging single-cell genomics to expand the fungal tree of life.</title>
        <authorList>
            <person name="Ahrendt S.R."/>
            <person name="Quandt C.A."/>
            <person name="Ciobanu D."/>
            <person name="Clum A."/>
            <person name="Salamov A."/>
            <person name="Andreopoulos B."/>
            <person name="Cheng J.F."/>
            <person name="Woyke T."/>
            <person name="Pelin A."/>
            <person name="Henrissat B."/>
            <person name="Reynolds N.K."/>
            <person name="Benny G.L."/>
            <person name="Smith M.E."/>
            <person name="James T.Y."/>
            <person name="Grigoriev I.V."/>
        </authorList>
    </citation>
    <scope>NUCLEOTIDE SEQUENCE [LARGE SCALE GENOMIC DNA]</scope>
</reference>
<dbReference type="GO" id="GO:0001725">
    <property type="term" value="C:stress fiber"/>
    <property type="evidence" value="ECO:0007669"/>
    <property type="project" value="TreeGrafter"/>
</dbReference>
<dbReference type="GO" id="GO:0051371">
    <property type="term" value="F:muscle alpha-actinin binding"/>
    <property type="evidence" value="ECO:0007669"/>
    <property type="project" value="TreeGrafter"/>
</dbReference>
<dbReference type="GO" id="GO:0030036">
    <property type="term" value="P:actin cytoskeleton organization"/>
    <property type="evidence" value="ECO:0007669"/>
    <property type="project" value="TreeGrafter"/>
</dbReference>
<dbReference type="GO" id="GO:0031941">
    <property type="term" value="C:filamentous actin"/>
    <property type="evidence" value="ECO:0007669"/>
    <property type="project" value="TreeGrafter"/>
</dbReference>
<evidence type="ECO:0000313" key="11">
    <source>
        <dbReference type="EMBL" id="RKO92858.1"/>
    </source>
</evidence>